<organism evidence="1 2">
    <name type="scientific">Lentisphaera profundi</name>
    <dbReference type="NCBI Taxonomy" id="1658616"/>
    <lineage>
        <taxon>Bacteria</taxon>
        <taxon>Pseudomonadati</taxon>
        <taxon>Lentisphaerota</taxon>
        <taxon>Lentisphaeria</taxon>
        <taxon>Lentisphaerales</taxon>
        <taxon>Lentisphaeraceae</taxon>
        <taxon>Lentisphaera</taxon>
    </lineage>
</organism>
<name>A0ABY7VXS0_9BACT</name>
<sequence>MNLTHSIRLKQGLKKGLFSLGLSFLLAACQASKNESTSSEITPQVHLPLIKRMPNFPEPYHMRDWQKVTKDFDAFLYDLNTKGEHLPLMKVLAAELNPNDKEQVFGFTSYVGPIEKHKHSFEAIAVIGSVLSASFAGIDKSSGKYNWASMCQQYFNKGNGRNLVLNMMDTDYDSFWYTVFPHILFYSLSDRYPGTGEMDNIMRITADKWYEAAYIMGGSENPTGFNFTYFDFDTKQPKYNDTWREPDSSAGIAWLMYSAYLKFDDPKYLQAAQWCLQDLDDKLLKENPYYEIQLPFGAYTAVRMNAEQGTHYDASKFINWSFEHSSQVRADMGVVHKRWLEHDCHGLVGSLNRLPWRSREGGYAFAMNTFAMAWPFVSMLRYDDRYADSIGKWMLNAANASRLFYGGFHPPERQSSPQWKEDKNNAVAYEGLRQLWDKDEQLFASGDAVNHNWGYATDHGLYGSSYVGIYGAIIKKTNQKYILQLDCLATDVFANKAYPTYLYFNPYESRKKVILDLPQGDFDIYETRSNEFLARHVSGKTELELPANSSIVIILAPAGGKLTRDGHKTLINDVIVDYR</sequence>
<keyword evidence="2" id="KW-1185">Reference proteome</keyword>
<reference evidence="1 2" key="1">
    <citation type="submission" date="2023-02" db="EMBL/GenBank/DDBJ databases">
        <title>Genome sequence of Lentisphaera profundi SAORIC-696.</title>
        <authorList>
            <person name="Kim e."/>
            <person name="Cho J.-C."/>
            <person name="Choi A."/>
            <person name="Kang I."/>
        </authorList>
    </citation>
    <scope>NUCLEOTIDE SEQUENCE [LARGE SCALE GENOMIC DNA]</scope>
    <source>
        <strain evidence="1 2">SAORIC-696</strain>
    </source>
</reference>
<accession>A0ABY7VXS0</accession>
<gene>
    <name evidence="1" type="ORF">PQO03_14285</name>
</gene>
<proteinExistence type="predicted"/>
<dbReference type="Proteomes" id="UP001214250">
    <property type="component" value="Chromosome 2"/>
</dbReference>
<evidence type="ECO:0000313" key="2">
    <source>
        <dbReference type="Proteomes" id="UP001214250"/>
    </source>
</evidence>
<dbReference type="EMBL" id="CP117812">
    <property type="protein sequence ID" value="WDE99003.1"/>
    <property type="molecule type" value="Genomic_DNA"/>
</dbReference>
<evidence type="ECO:0000313" key="1">
    <source>
        <dbReference type="EMBL" id="WDE99003.1"/>
    </source>
</evidence>
<protein>
    <submittedName>
        <fullName evidence="1">Uncharacterized protein</fullName>
    </submittedName>
</protein>
<dbReference type="RefSeq" id="WP_274153866.1">
    <property type="nucleotide sequence ID" value="NZ_CP117812.1"/>
</dbReference>